<keyword evidence="2" id="KW-0472">Membrane</keyword>
<dbReference type="EMBL" id="VRMN01000002">
    <property type="protein sequence ID" value="KAA8497069.1"/>
    <property type="molecule type" value="Genomic_DNA"/>
</dbReference>
<evidence type="ECO:0000256" key="2">
    <source>
        <dbReference type="SAM" id="Phobius"/>
    </source>
</evidence>
<keyword evidence="4" id="KW-1185">Reference proteome</keyword>
<evidence type="ECO:0000313" key="3">
    <source>
        <dbReference type="EMBL" id="KAA8497069.1"/>
    </source>
</evidence>
<evidence type="ECO:0000256" key="1">
    <source>
        <dbReference type="SAM" id="MobiDB-lite"/>
    </source>
</evidence>
<feature type="transmembrane region" description="Helical" evidence="2">
    <location>
        <begin position="102"/>
        <end position="120"/>
    </location>
</feature>
<protein>
    <recommendedName>
        <fullName evidence="5">Transmembrane protein</fullName>
    </recommendedName>
</protein>
<organism evidence="3 4">
    <name type="scientific">Porphyridium purpureum</name>
    <name type="common">Red alga</name>
    <name type="synonym">Porphyridium cruentum</name>
    <dbReference type="NCBI Taxonomy" id="35688"/>
    <lineage>
        <taxon>Eukaryota</taxon>
        <taxon>Rhodophyta</taxon>
        <taxon>Bangiophyceae</taxon>
        <taxon>Porphyridiales</taxon>
        <taxon>Porphyridiaceae</taxon>
        <taxon>Porphyridium</taxon>
    </lineage>
</organism>
<dbReference type="Proteomes" id="UP000324585">
    <property type="component" value="Unassembled WGS sequence"/>
</dbReference>
<evidence type="ECO:0008006" key="5">
    <source>
        <dbReference type="Google" id="ProtNLM"/>
    </source>
</evidence>
<feature type="compositionally biased region" description="Basic and acidic residues" evidence="1">
    <location>
        <begin position="339"/>
        <end position="351"/>
    </location>
</feature>
<dbReference type="AlphaFoldDB" id="A0A5J4YZK1"/>
<name>A0A5J4YZK1_PORPP</name>
<sequence length="351" mass="37387">MGIAFVFGAVPATAPNEQMRGRLASEIRERRTVLVGARVGVRGSVRSLGTVAVSRSLTRTNVGGEAGPSAGRSGSSHEVAAAPVHQVLVNLVRLCGSVWKRMLLVVLAGCVACVLGLVGGRPSILMGSQPAHAATVSRVARVSYGTSSAAAKKSDTQTLLVGTLAAVGVMLVVKTLRSKASAKSNLKDDAEIEVVRYDKIMEEQWKKEDREKKASAAREATTDDIMEELKKRLKDVESTMPDAQTADKPQEMTDIIKSLEQMWGEDKGKKGSDSDSDDNSEDSIRMGSWGGTGSALLEPPSGSTPEPNEQPKEENPPQVAADTLRMLRSCWEASDDEGGNDKDSRKKGGKK</sequence>
<proteinExistence type="predicted"/>
<feature type="compositionally biased region" description="Basic and acidic residues" evidence="1">
    <location>
        <begin position="264"/>
        <end position="273"/>
    </location>
</feature>
<feature type="region of interest" description="Disordered" evidence="1">
    <location>
        <begin position="263"/>
        <end position="351"/>
    </location>
</feature>
<accession>A0A5J4YZK1</accession>
<feature type="transmembrane region" description="Helical" evidence="2">
    <location>
        <begin position="158"/>
        <end position="176"/>
    </location>
</feature>
<reference evidence="4" key="1">
    <citation type="journal article" date="2019" name="Nat. Commun.">
        <title>Expansion of phycobilisome linker gene families in mesophilic red algae.</title>
        <authorList>
            <person name="Lee J."/>
            <person name="Kim D."/>
            <person name="Bhattacharya D."/>
            <person name="Yoon H.S."/>
        </authorList>
    </citation>
    <scope>NUCLEOTIDE SEQUENCE [LARGE SCALE GENOMIC DNA]</scope>
    <source>
        <strain evidence="4">CCMP 1328</strain>
    </source>
</reference>
<comment type="caution">
    <text evidence="3">The sequence shown here is derived from an EMBL/GenBank/DDBJ whole genome shotgun (WGS) entry which is preliminary data.</text>
</comment>
<keyword evidence="2" id="KW-0812">Transmembrane</keyword>
<evidence type="ECO:0000313" key="4">
    <source>
        <dbReference type="Proteomes" id="UP000324585"/>
    </source>
</evidence>
<keyword evidence="2" id="KW-1133">Transmembrane helix</keyword>
<gene>
    <name evidence="3" type="ORF">FVE85_0798</name>
</gene>